<accession>A0A9P8YJA6</accession>
<feature type="compositionally biased region" description="Basic and acidic residues" evidence="2">
    <location>
        <begin position="334"/>
        <end position="344"/>
    </location>
</feature>
<name>A0A9P8YJA6_9PEZI</name>
<dbReference type="Gene3D" id="3.10.20.550">
    <property type="entry name" value="ASAP complex, SAP18 subunit"/>
    <property type="match status" value="1"/>
</dbReference>
<feature type="compositionally biased region" description="Basic and acidic residues" evidence="2">
    <location>
        <begin position="295"/>
        <end position="326"/>
    </location>
</feature>
<dbReference type="InterPro" id="IPR010516">
    <property type="entry name" value="SAP18"/>
</dbReference>
<feature type="region of interest" description="Disordered" evidence="2">
    <location>
        <begin position="232"/>
        <end position="358"/>
    </location>
</feature>
<dbReference type="PANTHER" id="PTHR13082">
    <property type="entry name" value="SAP18"/>
    <property type="match status" value="1"/>
</dbReference>
<reference evidence="3" key="1">
    <citation type="journal article" date="2021" name="Nat. Commun.">
        <title>Genetic determinants of endophytism in the Arabidopsis root mycobiome.</title>
        <authorList>
            <person name="Mesny F."/>
            <person name="Miyauchi S."/>
            <person name="Thiergart T."/>
            <person name="Pickel B."/>
            <person name="Atanasova L."/>
            <person name="Karlsson M."/>
            <person name="Huettel B."/>
            <person name="Barry K.W."/>
            <person name="Haridas S."/>
            <person name="Chen C."/>
            <person name="Bauer D."/>
            <person name="Andreopoulos W."/>
            <person name="Pangilinan J."/>
            <person name="LaButti K."/>
            <person name="Riley R."/>
            <person name="Lipzen A."/>
            <person name="Clum A."/>
            <person name="Drula E."/>
            <person name="Henrissat B."/>
            <person name="Kohler A."/>
            <person name="Grigoriev I.V."/>
            <person name="Martin F.M."/>
            <person name="Hacquard S."/>
        </authorList>
    </citation>
    <scope>NUCLEOTIDE SEQUENCE</scope>
    <source>
        <strain evidence="3">MPI-CAGE-CH-0230</strain>
    </source>
</reference>
<dbReference type="Proteomes" id="UP000756346">
    <property type="component" value="Unassembled WGS sequence"/>
</dbReference>
<comment type="caution">
    <text evidence="3">The sequence shown here is derived from an EMBL/GenBank/DDBJ whole genome shotgun (WGS) entry which is preliminary data.</text>
</comment>
<evidence type="ECO:0000256" key="1">
    <source>
        <dbReference type="ARBA" id="ARBA00009143"/>
    </source>
</evidence>
<proteinExistence type="inferred from homology"/>
<dbReference type="PANTHER" id="PTHR13082:SF0">
    <property type="entry name" value="HISTONE DEACETYLASE COMPLEX SUBUNIT SAP18"/>
    <property type="match status" value="1"/>
</dbReference>
<evidence type="ECO:0000256" key="2">
    <source>
        <dbReference type="SAM" id="MobiDB-lite"/>
    </source>
</evidence>
<dbReference type="GO" id="GO:0005634">
    <property type="term" value="C:nucleus"/>
    <property type="evidence" value="ECO:0007669"/>
    <property type="project" value="TreeGrafter"/>
</dbReference>
<dbReference type="RefSeq" id="XP_046019370.1">
    <property type="nucleotide sequence ID" value="XM_046148991.1"/>
</dbReference>
<dbReference type="OrthoDB" id="440566at2759"/>
<gene>
    <name evidence="3" type="ORF">B0I36DRAFT_21778</name>
</gene>
<evidence type="ECO:0000313" key="4">
    <source>
        <dbReference type="Proteomes" id="UP000756346"/>
    </source>
</evidence>
<dbReference type="AlphaFoldDB" id="A0A9P8YJA6"/>
<comment type="similarity">
    <text evidence="1">Belongs to the SAP18 family.</text>
</comment>
<feature type="compositionally biased region" description="Low complexity" evidence="2">
    <location>
        <begin position="232"/>
        <end position="256"/>
    </location>
</feature>
<dbReference type="InterPro" id="IPR042534">
    <property type="entry name" value="SAP18_sf"/>
</dbReference>
<feature type="compositionally biased region" description="Low complexity" evidence="2">
    <location>
        <begin position="162"/>
        <end position="174"/>
    </location>
</feature>
<feature type="region of interest" description="Disordered" evidence="2">
    <location>
        <begin position="149"/>
        <end position="174"/>
    </location>
</feature>
<keyword evidence="4" id="KW-1185">Reference proteome</keyword>
<evidence type="ECO:0000313" key="3">
    <source>
        <dbReference type="EMBL" id="KAH7041315.1"/>
    </source>
</evidence>
<sequence>MDRHATAPFVLRLFYRTGAFHRPDEFNVGTRTEHLPPHLTLQVWPDCTLTELSHQLAAAAASGSSRHDEGDDARLLPDPAIGTRLVFRLIFADFRGAAGPPDSSSSASGGAGRFSVKDLGSVVIGEGGRGLDVSDLDALEDVEMTVTADDACGHGEPGGRATSGSNKNSNGNTHNLTKKAELELGSEGSKTLAEARLVPGDYISCAILPPLEDGSVAPASAARTGRGYGAGEARAVGAAGPPPLRGGSSHHGSGNRAGRGHDWARDRHLDRRDSGGYGGRHGDGRRRSRGGGPDDGGRRYGERGETNHFGDDNKRGVPMGEWRRGEALPTVPRGEWRRGEDLHGYDAAPSRGRGSRRW</sequence>
<feature type="compositionally biased region" description="Basic and acidic residues" evidence="2">
    <location>
        <begin position="259"/>
        <end position="274"/>
    </location>
</feature>
<dbReference type="Pfam" id="PF06487">
    <property type="entry name" value="SAP18"/>
    <property type="match status" value="1"/>
</dbReference>
<organism evidence="3 4">
    <name type="scientific">Microdochium trichocladiopsis</name>
    <dbReference type="NCBI Taxonomy" id="1682393"/>
    <lineage>
        <taxon>Eukaryota</taxon>
        <taxon>Fungi</taxon>
        <taxon>Dikarya</taxon>
        <taxon>Ascomycota</taxon>
        <taxon>Pezizomycotina</taxon>
        <taxon>Sordariomycetes</taxon>
        <taxon>Xylariomycetidae</taxon>
        <taxon>Xylariales</taxon>
        <taxon>Microdochiaceae</taxon>
        <taxon>Microdochium</taxon>
    </lineage>
</organism>
<dbReference type="EMBL" id="JAGTJQ010000001">
    <property type="protein sequence ID" value="KAH7041315.1"/>
    <property type="molecule type" value="Genomic_DNA"/>
</dbReference>
<dbReference type="GeneID" id="70178537"/>
<protein>
    <submittedName>
        <fullName evidence="3">Sin3 associated polypeptide p18-domain-containing protein</fullName>
    </submittedName>
</protein>